<reference evidence="1 2" key="1">
    <citation type="journal article" date="2019" name="Nat. Ecol. Evol.">
        <title>Megaphylogeny resolves global patterns of mushroom evolution.</title>
        <authorList>
            <person name="Varga T."/>
            <person name="Krizsan K."/>
            <person name="Foldi C."/>
            <person name="Dima B."/>
            <person name="Sanchez-Garcia M."/>
            <person name="Sanchez-Ramirez S."/>
            <person name="Szollosi G.J."/>
            <person name="Szarkandi J.G."/>
            <person name="Papp V."/>
            <person name="Albert L."/>
            <person name="Andreopoulos W."/>
            <person name="Angelini C."/>
            <person name="Antonin V."/>
            <person name="Barry K.W."/>
            <person name="Bougher N.L."/>
            <person name="Buchanan P."/>
            <person name="Buyck B."/>
            <person name="Bense V."/>
            <person name="Catcheside P."/>
            <person name="Chovatia M."/>
            <person name="Cooper J."/>
            <person name="Damon W."/>
            <person name="Desjardin D."/>
            <person name="Finy P."/>
            <person name="Geml J."/>
            <person name="Haridas S."/>
            <person name="Hughes K."/>
            <person name="Justo A."/>
            <person name="Karasinski D."/>
            <person name="Kautmanova I."/>
            <person name="Kiss B."/>
            <person name="Kocsube S."/>
            <person name="Kotiranta H."/>
            <person name="LaButti K.M."/>
            <person name="Lechner B.E."/>
            <person name="Liimatainen K."/>
            <person name="Lipzen A."/>
            <person name="Lukacs Z."/>
            <person name="Mihaltcheva S."/>
            <person name="Morgado L.N."/>
            <person name="Niskanen T."/>
            <person name="Noordeloos M.E."/>
            <person name="Ohm R.A."/>
            <person name="Ortiz-Santana B."/>
            <person name="Ovrebo C."/>
            <person name="Racz N."/>
            <person name="Riley R."/>
            <person name="Savchenko A."/>
            <person name="Shiryaev A."/>
            <person name="Soop K."/>
            <person name="Spirin V."/>
            <person name="Szebenyi C."/>
            <person name="Tomsovsky M."/>
            <person name="Tulloss R.E."/>
            <person name="Uehling J."/>
            <person name="Grigoriev I.V."/>
            <person name="Vagvolgyi C."/>
            <person name="Papp T."/>
            <person name="Martin F.M."/>
            <person name="Miettinen O."/>
            <person name="Hibbett D.S."/>
            <person name="Nagy L.G."/>
        </authorList>
    </citation>
    <scope>NUCLEOTIDE SEQUENCE [LARGE SCALE GENOMIC DNA]</scope>
    <source>
        <strain evidence="1 2">NL-1719</strain>
    </source>
</reference>
<organism evidence="1 2">
    <name type="scientific">Pluteus cervinus</name>
    <dbReference type="NCBI Taxonomy" id="181527"/>
    <lineage>
        <taxon>Eukaryota</taxon>
        <taxon>Fungi</taxon>
        <taxon>Dikarya</taxon>
        <taxon>Basidiomycota</taxon>
        <taxon>Agaricomycotina</taxon>
        <taxon>Agaricomycetes</taxon>
        <taxon>Agaricomycetidae</taxon>
        <taxon>Agaricales</taxon>
        <taxon>Pluteineae</taxon>
        <taxon>Pluteaceae</taxon>
        <taxon>Pluteus</taxon>
    </lineage>
</organism>
<protein>
    <submittedName>
        <fullName evidence="1">MFS general substrate transporter</fullName>
    </submittedName>
</protein>
<dbReference type="EMBL" id="ML208263">
    <property type="protein sequence ID" value="TFK75354.1"/>
    <property type="molecule type" value="Genomic_DNA"/>
</dbReference>
<proteinExistence type="predicted"/>
<keyword evidence="2" id="KW-1185">Reference proteome</keyword>
<dbReference type="Proteomes" id="UP000308600">
    <property type="component" value="Unassembled WGS sequence"/>
</dbReference>
<accession>A0ACD3BBF8</accession>
<gene>
    <name evidence="1" type="ORF">BDN72DRAFT_832218</name>
</gene>
<sequence length="450" mass="49171">MGPSTATTSADLSQRQWVFAFGLVTTLFFTWGFAYGLLDVLNAHFQVIFGIDKTKSALLQLAYFGAYFLWAPIAGMIMDRRGYKFGIHLGLTLYSLGAIFFWPSAKFAKYGGFIGCTFVIGCGLSTLEVAANSYISVLGSPKYAAARLNFSQGFQGVASVTGPLIASRFFFRGANATSLSSVQWTYLGVAGLGVVLNILFYFCHLPEIRGTTEQEPDAVNATHQPVEPFWKQWRCVFGFVAQTGYVGAQVGVAAFAVNYFVDQGVGLDASKASELFSLCQMTFTIGRFVGVVLLRYIDSALLLSIYGVGCSVFCLCVSQIPGRGGIGCFFALFFFESICYPCIFTLGTKNLGPYTKRGSGLIVMGIGGGAWYPPAQGALADRTFTRHSYLVPFSGYIVMSLYAIGLVVHQARQGGFRIRHIEEDAEDHRNSNHSLNEKDDMAHQEYTVRV</sequence>
<evidence type="ECO:0000313" key="2">
    <source>
        <dbReference type="Proteomes" id="UP000308600"/>
    </source>
</evidence>
<evidence type="ECO:0000313" key="1">
    <source>
        <dbReference type="EMBL" id="TFK75354.1"/>
    </source>
</evidence>
<name>A0ACD3BBF8_9AGAR</name>